<dbReference type="Pfam" id="PF09811">
    <property type="entry name" value="Yae1_N"/>
    <property type="match status" value="1"/>
</dbReference>
<evidence type="ECO:0000313" key="10">
    <source>
        <dbReference type="Proteomes" id="UP000646827"/>
    </source>
</evidence>
<feature type="domain" description="Essential protein Yae1 N-terminal" evidence="8">
    <location>
        <begin position="37"/>
        <end position="75"/>
    </location>
</feature>
<evidence type="ECO:0000256" key="4">
    <source>
        <dbReference type="ARBA" id="ARBA00017286"/>
    </source>
</evidence>
<evidence type="ECO:0000256" key="3">
    <source>
        <dbReference type="ARBA" id="ARBA00007096"/>
    </source>
</evidence>
<evidence type="ECO:0000256" key="6">
    <source>
        <dbReference type="ARBA" id="ARBA00022490"/>
    </source>
</evidence>
<evidence type="ECO:0000256" key="1">
    <source>
        <dbReference type="ARBA" id="ARBA00004123"/>
    </source>
</evidence>
<dbReference type="PANTHER" id="PTHR18829:SF0">
    <property type="entry name" value="PROTEIN YAE1 HOMOLOG"/>
    <property type="match status" value="1"/>
</dbReference>
<dbReference type="GO" id="GO:0005634">
    <property type="term" value="C:nucleus"/>
    <property type="evidence" value="ECO:0007669"/>
    <property type="project" value="UniProtKB-SubCell"/>
</dbReference>
<dbReference type="InterPro" id="IPR019191">
    <property type="entry name" value="Essential_protein_Yae1_N"/>
</dbReference>
<keyword evidence="10" id="KW-1185">Reference proteome</keyword>
<comment type="caution">
    <text evidence="9">The sequence shown here is derived from an EMBL/GenBank/DDBJ whole genome shotgun (WGS) entry which is preliminary data.</text>
</comment>
<keyword evidence="7" id="KW-0539">Nucleus</keyword>
<dbReference type="Proteomes" id="UP000646827">
    <property type="component" value="Unassembled WGS sequence"/>
</dbReference>
<dbReference type="AlphaFoldDB" id="A0A8H7RNI7"/>
<proteinExistence type="inferred from homology"/>
<dbReference type="EMBL" id="JAEPRB010000659">
    <property type="protein sequence ID" value="KAG2213720.1"/>
    <property type="molecule type" value="Genomic_DNA"/>
</dbReference>
<evidence type="ECO:0000256" key="5">
    <source>
        <dbReference type="ARBA" id="ARBA00018400"/>
    </source>
</evidence>
<comment type="subcellular location">
    <subcellularLocation>
        <location evidence="2">Cytoplasm</location>
    </subcellularLocation>
    <subcellularLocation>
        <location evidence="1">Nucleus</location>
    </subcellularLocation>
</comment>
<organism evidence="9 10">
    <name type="scientific">Circinella minor</name>
    <dbReference type="NCBI Taxonomy" id="1195481"/>
    <lineage>
        <taxon>Eukaryota</taxon>
        <taxon>Fungi</taxon>
        <taxon>Fungi incertae sedis</taxon>
        <taxon>Mucoromycota</taxon>
        <taxon>Mucoromycotina</taxon>
        <taxon>Mucoromycetes</taxon>
        <taxon>Mucorales</taxon>
        <taxon>Lichtheimiaceae</taxon>
        <taxon>Circinella</taxon>
    </lineage>
</organism>
<evidence type="ECO:0000259" key="8">
    <source>
        <dbReference type="Pfam" id="PF09811"/>
    </source>
</evidence>
<dbReference type="PANTHER" id="PTHR18829">
    <property type="entry name" value="PROTEIN YAE1 HOMOLOG"/>
    <property type="match status" value="1"/>
</dbReference>
<evidence type="ECO:0000256" key="2">
    <source>
        <dbReference type="ARBA" id="ARBA00004496"/>
    </source>
</evidence>
<keyword evidence="6" id="KW-0963">Cytoplasm</keyword>
<sequence length="142" mass="16744">MNEDDIWASSDDDNTTYDREIAQREWNKLNTNHGNEGYKEGITEAKEEYMQEGFDHGYTEGLEIGKAIGKLRGIVSTQMTFYRDILDEQEKTKQLELLYDELCKVEVQDVFSKEYFQDDTNTNPHEIVKKWEEKVYSLLNNL</sequence>
<dbReference type="InterPro" id="IPR038881">
    <property type="entry name" value="Yae1-like"/>
</dbReference>
<evidence type="ECO:0000313" key="9">
    <source>
        <dbReference type="EMBL" id="KAG2213720.1"/>
    </source>
</evidence>
<reference evidence="9 10" key="1">
    <citation type="submission" date="2020-12" db="EMBL/GenBank/DDBJ databases">
        <title>Metabolic potential, ecology and presence of endohyphal bacteria is reflected in genomic diversity of Mucoromycotina.</title>
        <authorList>
            <person name="Muszewska A."/>
            <person name="Okrasinska A."/>
            <person name="Steczkiewicz K."/>
            <person name="Drgas O."/>
            <person name="Orlowska M."/>
            <person name="Perlinska-Lenart U."/>
            <person name="Aleksandrzak-Piekarczyk T."/>
            <person name="Szatraj K."/>
            <person name="Zielenkiewicz U."/>
            <person name="Pilsyk S."/>
            <person name="Malc E."/>
            <person name="Mieczkowski P."/>
            <person name="Kruszewska J.S."/>
            <person name="Biernat P."/>
            <person name="Pawlowska J."/>
        </authorList>
    </citation>
    <scope>NUCLEOTIDE SEQUENCE [LARGE SCALE GENOMIC DNA]</scope>
    <source>
        <strain evidence="9 10">CBS 142.35</strain>
    </source>
</reference>
<name>A0A8H7RNI7_9FUNG</name>
<protein>
    <recommendedName>
        <fullName evidence="5">Protein YAE1</fullName>
    </recommendedName>
    <alternativeName>
        <fullName evidence="4">Protein yae1</fullName>
    </alternativeName>
</protein>
<accession>A0A8H7RNI7</accession>
<gene>
    <name evidence="9" type="ORF">INT45_004815</name>
</gene>
<dbReference type="GO" id="GO:0005737">
    <property type="term" value="C:cytoplasm"/>
    <property type="evidence" value="ECO:0007669"/>
    <property type="project" value="UniProtKB-SubCell"/>
</dbReference>
<evidence type="ECO:0000256" key="7">
    <source>
        <dbReference type="ARBA" id="ARBA00023242"/>
    </source>
</evidence>
<comment type="similarity">
    <text evidence="3">Belongs to the YAE1 family.</text>
</comment>
<dbReference type="OrthoDB" id="20086at2759"/>